<comment type="caution">
    <text evidence="3">The sequence shown here is derived from an EMBL/GenBank/DDBJ whole genome shotgun (WGS) entry which is preliminary data.</text>
</comment>
<dbReference type="InterPro" id="IPR024425">
    <property type="entry name" value="LiaF-like_C"/>
</dbReference>
<dbReference type="EMBL" id="BAFE01000094">
    <property type="protein sequence ID" value="GAB49815.1"/>
    <property type="molecule type" value="Genomic_DNA"/>
</dbReference>
<feature type="domain" description="Cell wall-active antibiotics response LiaF-like C-terminal" evidence="2">
    <location>
        <begin position="81"/>
        <end position="145"/>
    </location>
</feature>
<dbReference type="Pfam" id="PF09922">
    <property type="entry name" value="LiaF-like_C"/>
    <property type="match status" value="1"/>
</dbReference>
<proteinExistence type="predicted"/>
<gene>
    <name evidence="3" type="ORF">MOPEL_135_00530</name>
</gene>
<sequence length="202" mass="21461">MLGDMSDAHAPDGPQDVVPGRPHGVPSKDSMPVIRPDGVQPPAPAVRHGEIVVHDGGTLPAAPPPETHIVTVFGDARRSGRFRVAPHTSVSLLFGDLTLDLREAILDADVVELRTDMLFGDVRLVVPPGVDVQMRTTTVFGDATVHPGCSTDVPHTHTVVVHGVTVFGDVTVHTLEVGAPIPTLWGRLKTRWAQTRRSSGGT</sequence>
<dbReference type="OrthoDB" id="4772576at2"/>
<dbReference type="eggNOG" id="COG4758">
    <property type="taxonomic scope" value="Bacteria"/>
</dbReference>
<protein>
    <recommendedName>
        <fullName evidence="2">Cell wall-active antibiotics response LiaF-like C-terminal domain-containing protein</fullName>
    </recommendedName>
</protein>
<keyword evidence="4" id="KW-1185">Reference proteome</keyword>
<feature type="compositionally biased region" description="Basic and acidic residues" evidence="1">
    <location>
        <begin position="1"/>
        <end position="10"/>
    </location>
</feature>
<dbReference type="STRING" id="1089455.MOPEL_135_00530"/>
<evidence type="ECO:0000313" key="4">
    <source>
        <dbReference type="Proteomes" id="UP000004367"/>
    </source>
</evidence>
<reference evidence="3 4" key="1">
    <citation type="submission" date="2012-02" db="EMBL/GenBank/DDBJ databases">
        <title>Whole genome shotgun sequence of Mobilicoccus pelagius NBRC 104925.</title>
        <authorList>
            <person name="Yoshida Y."/>
            <person name="Hosoyama A."/>
            <person name="Tsuchikane K."/>
            <person name="Katsumata H."/>
            <person name="Yamazaki S."/>
            <person name="Fujita N."/>
        </authorList>
    </citation>
    <scope>NUCLEOTIDE SEQUENCE [LARGE SCALE GENOMIC DNA]</scope>
    <source>
        <strain evidence="3 4">NBRC 104925</strain>
    </source>
</reference>
<organism evidence="3 4">
    <name type="scientific">Mobilicoccus pelagius NBRC 104925</name>
    <dbReference type="NCBI Taxonomy" id="1089455"/>
    <lineage>
        <taxon>Bacteria</taxon>
        <taxon>Bacillati</taxon>
        <taxon>Actinomycetota</taxon>
        <taxon>Actinomycetes</taxon>
        <taxon>Micrococcales</taxon>
        <taxon>Dermatophilaceae</taxon>
        <taxon>Mobilicoccus</taxon>
    </lineage>
</organism>
<accession>H5UVQ7</accession>
<evidence type="ECO:0000313" key="3">
    <source>
        <dbReference type="EMBL" id="GAB49815.1"/>
    </source>
</evidence>
<dbReference type="Proteomes" id="UP000004367">
    <property type="component" value="Unassembled WGS sequence"/>
</dbReference>
<dbReference type="PANTHER" id="PTHR40763:SF5">
    <property type="entry name" value="MEMBRANE PROTEIN"/>
    <property type="match status" value="1"/>
</dbReference>
<feature type="region of interest" description="Disordered" evidence="1">
    <location>
        <begin position="1"/>
        <end position="36"/>
    </location>
</feature>
<evidence type="ECO:0000256" key="1">
    <source>
        <dbReference type="SAM" id="MobiDB-lite"/>
    </source>
</evidence>
<evidence type="ECO:0000259" key="2">
    <source>
        <dbReference type="Pfam" id="PF09922"/>
    </source>
</evidence>
<dbReference type="AlphaFoldDB" id="H5UVQ7"/>
<name>H5UVQ7_9MICO</name>
<dbReference type="PANTHER" id="PTHR40763">
    <property type="entry name" value="MEMBRANE PROTEIN-RELATED"/>
    <property type="match status" value="1"/>
</dbReference>